<reference evidence="5" key="1">
    <citation type="submission" date="2022-02" db="EMBL/GenBank/DDBJ databases">
        <title>Characterization of Tn125 harboring carbapenem-resistant Acinetobacter bereziniae clinical isolates.</title>
        <authorList>
            <person name="Wong N.-K."/>
            <person name="Pan Q."/>
        </authorList>
    </citation>
    <scope>NUCLEOTIDE SEQUENCE</scope>
    <source>
        <strain evidence="5">GD03393</strain>
    </source>
</reference>
<evidence type="ECO:0000256" key="1">
    <source>
        <dbReference type="ARBA" id="ARBA00022630"/>
    </source>
</evidence>
<evidence type="ECO:0000313" key="6">
    <source>
        <dbReference type="Proteomes" id="UP000644140"/>
    </source>
</evidence>
<dbReference type="EMBL" id="CP092085">
    <property type="protein sequence ID" value="UUN99941.1"/>
    <property type="molecule type" value="Genomic_DNA"/>
</dbReference>
<evidence type="ECO:0000256" key="3">
    <source>
        <dbReference type="ARBA" id="ARBA00023002"/>
    </source>
</evidence>
<dbReference type="SMART" id="SM00903">
    <property type="entry name" value="Flavin_Reduct"/>
    <property type="match status" value="1"/>
</dbReference>
<keyword evidence="2" id="KW-0288">FMN</keyword>
<organism evidence="5 6">
    <name type="scientific">Acinetobacter bereziniae</name>
    <name type="common">Acinetobacter genomosp. 10</name>
    <dbReference type="NCBI Taxonomy" id="106648"/>
    <lineage>
        <taxon>Bacteria</taxon>
        <taxon>Pseudomonadati</taxon>
        <taxon>Pseudomonadota</taxon>
        <taxon>Gammaproteobacteria</taxon>
        <taxon>Moraxellales</taxon>
        <taxon>Moraxellaceae</taxon>
        <taxon>Acinetobacter</taxon>
    </lineage>
</organism>
<dbReference type="GO" id="GO:0042602">
    <property type="term" value="F:riboflavin reductase (NADPH) activity"/>
    <property type="evidence" value="ECO:0007669"/>
    <property type="project" value="TreeGrafter"/>
</dbReference>
<dbReference type="GO" id="GO:0006208">
    <property type="term" value="P:pyrimidine nucleobase catabolic process"/>
    <property type="evidence" value="ECO:0007669"/>
    <property type="project" value="TreeGrafter"/>
</dbReference>
<evidence type="ECO:0000313" key="5">
    <source>
        <dbReference type="EMBL" id="UUN99941.1"/>
    </source>
</evidence>
<gene>
    <name evidence="5" type="primary">rutF</name>
    <name evidence="5" type="ORF">I9054_007740</name>
</gene>
<keyword evidence="4" id="KW-0520">NAD</keyword>
<accession>A0A8I1AC16</accession>
<proteinExistence type="predicted"/>
<evidence type="ECO:0000256" key="4">
    <source>
        <dbReference type="ARBA" id="ARBA00023027"/>
    </source>
</evidence>
<dbReference type="GO" id="GO:0010181">
    <property type="term" value="F:FMN binding"/>
    <property type="evidence" value="ECO:0007669"/>
    <property type="project" value="InterPro"/>
</dbReference>
<dbReference type="RefSeq" id="WP_151781742.1">
    <property type="nucleotide sequence ID" value="NZ_BKNL01000130.1"/>
</dbReference>
<dbReference type="GO" id="GO:0008752">
    <property type="term" value="F:FMN reductase [NAD(P)H] activity"/>
    <property type="evidence" value="ECO:0007669"/>
    <property type="project" value="InterPro"/>
</dbReference>
<dbReference type="SUPFAM" id="SSF50475">
    <property type="entry name" value="FMN-binding split barrel"/>
    <property type="match status" value="1"/>
</dbReference>
<dbReference type="InterPro" id="IPR002563">
    <property type="entry name" value="Flavin_Rdtase-like_dom"/>
</dbReference>
<protein>
    <submittedName>
        <fullName evidence="5">Pyrimidine utilization flavin reductase protein F</fullName>
    </submittedName>
</protein>
<dbReference type="Gene3D" id="2.30.110.10">
    <property type="entry name" value="Electron Transport, Fmn-binding Protein, Chain A"/>
    <property type="match status" value="1"/>
</dbReference>
<dbReference type="PANTHER" id="PTHR30466">
    <property type="entry name" value="FLAVIN REDUCTASE"/>
    <property type="match status" value="1"/>
</dbReference>
<sequence length="188" mass="20342">MQMIKPTNTVVGEIIEFTQANEANVHLEVDQTLFRQGMSNLGAAVNVITTKGKAGQAGFTASAVCSVTDTPPTLLVCLNRSSSVYSTFSENKVLCVNTLGSNQADLSNIFGGKTPMQERFAQANWSELITGSPVLESALISFDCEVVSSQSVGSHDVLFCQVKAIRHNPDLNALLYFKRNYCEPQNVC</sequence>
<dbReference type="InterPro" id="IPR050268">
    <property type="entry name" value="NADH-dep_flavin_reductase"/>
</dbReference>
<keyword evidence="3" id="KW-0560">Oxidoreductase</keyword>
<dbReference type="InterPro" id="IPR019917">
    <property type="entry name" value="RutF"/>
</dbReference>
<dbReference type="InterPro" id="IPR012349">
    <property type="entry name" value="Split_barrel_FMN-bd"/>
</dbReference>
<name>A0A8I1AC16_ACIBZ</name>
<dbReference type="Proteomes" id="UP000644140">
    <property type="component" value="Chromosome"/>
</dbReference>
<dbReference type="AlphaFoldDB" id="A0A8I1AC16"/>
<dbReference type="Pfam" id="PF01613">
    <property type="entry name" value="Flavin_Reduct"/>
    <property type="match status" value="1"/>
</dbReference>
<dbReference type="PANTHER" id="PTHR30466:SF1">
    <property type="entry name" value="FMN REDUCTASE (NADH) RUTF"/>
    <property type="match status" value="1"/>
</dbReference>
<dbReference type="NCBIfam" id="TIGR03615">
    <property type="entry name" value="RutF"/>
    <property type="match status" value="1"/>
</dbReference>
<evidence type="ECO:0000256" key="2">
    <source>
        <dbReference type="ARBA" id="ARBA00022643"/>
    </source>
</evidence>
<keyword evidence="1" id="KW-0285">Flavoprotein</keyword>